<protein>
    <submittedName>
        <fullName evidence="9">G-protein coupled receptors family 1 profile domain-containing protein</fullName>
    </submittedName>
</protein>
<evidence type="ECO:0000256" key="5">
    <source>
        <dbReference type="SAM" id="MobiDB-lite"/>
    </source>
</evidence>
<dbReference type="InterPro" id="IPR017452">
    <property type="entry name" value="GPCR_Rhodpsn_7TM"/>
</dbReference>
<comment type="subcellular location">
    <subcellularLocation>
        <location evidence="1">Membrane</location>
    </subcellularLocation>
</comment>
<name>A0A914HJ99_GLORO</name>
<keyword evidence="4 6" id="KW-0472">Membrane</keyword>
<evidence type="ECO:0000313" key="9">
    <source>
        <dbReference type="WBParaSite" id="Gr19_v10_g1985.t1"/>
    </source>
</evidence>
<dbReference type="Proteomes" id="UP000887572">
    <property type="component" value="Unplaced"/>
</dbReference>
<organism evidence="8 9">
    <name type="scientific">Globodera rostochiensis</name>
    <name type="common">Golden nematode worm</name>
    <name type="synonym">Heterodera rostochiensis</name>
    <dbReference type="NCBI Taxonomy" id="31243"/>
    <lineage>
        <taxon>Eukaryota</taxon>
        <taxon>Metazoa</taxon>
        <taxon>Ecdysozoa</taxon>
        <taxon>Nematoda</taxon>
        <taxon>Chromadorea</taxon>
        <taxon>Rhabditida</taxon>
        <taxon>Tylenchina</taxon>
        <taxon>Tylenchomorpha</taxon>
        <taxon>Tylenchoidea</taxon>
        <taxon>Heteroderidae</taxon>
        <taxon>Heteroderinae</taxon>
        <taxon>Globodera</taxon>
    </lineage>
</organism>
<dbReference type="AlphaFoldDB" id="A0A914HJ99"/>
<evidence type="ECO:0000256" key="3">
    <source>
        <dbReference type="ARBA" id="ARBA00022989"/>
    </source>
</evidence>
<sequence>MKGRVMARQQRDGGRRKKSDERHWGRARGDPRSGRARDPQPRHARTSSRARSLAPHLLAAVVECALNQLRLPDQQRIGVVNITRVRVFKCSDMLPPLAFYWFTSSTFVLGYCVPLVLIVCFNSCLIQKLYRHTNQVRSDIPMRRITIYTSLIAALYFICWTPYW</sequence>
<feature type="transmembrane region" description="Helical" evidence="6">
    <location>
        <begin position="98"/>
        <end position="125"/>
    </location>
</feature>
<feature type="compositionally biased region" description="Basic and acidic residues" evidence="5">
    <location>
        <begin position="9"/>
        <end position="41"/>
    </location>
</feature>
<evidence type="ECO:0000313" key="8">
    <source>
        <dbReference type="Proteomes" id="UP000887572"/>
    </source>
</evidence>
<keyword evidence="8" id="KW-1185">Reference proteome</keyword>
<dbReference type="PROSITE" id="PS50262">
    <property type="entry name" value="G_PROTEIN_RECEP_F1_2"/>
    <property type="match status" value="1"/>
</dbReference>
<feature type="domain" description="G-protein coupled receptors family 1 profile" evidence="7">
    <location>
        <begin position="90"/>
        <end position="164"/>
    </location>
</feature>
<proteinExistence type="predicted"/>
<dbReference type="CDD" id="cd00637">
    <property type="entry name" value="7tm_classA_rhodopsin-like"/>
    <property type="match status" value="1"/>
</dbReference>
<dbReference type="GO" id="GO:0016020">
    <property type="term" value="C:membrane"/>
    <property type="evidence" value="ECO:0007669"/>
    <property type="project" value="UniProtKB-SubCell"/>
</dbReference>
<evidence type="ECO:0000256" key="4">
    <source>
        <dbReference type="ARBA" id="ARBA00023136"/>
    </source>
</evidence>
<evidence type="ECO:0000256" key="1">
    <source>
        <dbReference type="ARBA" id="ARBA00004370"/>
    </source>
</evidence>
<feature type="region of interest" description="Disordered" evidence="5">
    <location>
        <begin position="1"/>
        <end position="51"/>
    </location>
</feature>
<dbReference type="Gene3D" id="1.20.1070.10">
    <property type="entry name" value="Rhodopsin 7-helix transmembrane proteins"/>
    <property type="match status" value="1"/>
</dbReference>
<evidence type="ECO:0000259" key="7">
    <source>
        <dbReference type="PROSITE" id="PS50262"/>
    </source>
</evidence>
<reference evidence="9" key="1">
    <citation type="submission" date="2022-11" db="UniProtKB">
        <authorList>
            <consortium name="WormBaseParasite"/>
        </authorList>
    </citation>
    <scope>IDENTIFICATION</scope>
</reference>
<dbReference type="WBParaSite" id="Gr19_v10_g1985.t1">
    <property type="protein sequence ID" value="Gr19_v10_g1985.t1"/>
    <property type="gene ID" value="Gr19_v10_g1985"/>
</dbReference>
<accession>A0A914HJ99</accession>
<keyword evidence="2 6" id="KW-0812">Transmembrane</keyword>
<dbReference type="SUPFAM" id="SSF81321">
    <property type="entry name" value="Family A G protein-coupled receptor-like"/>
    <property type="match status" value="1"/>
</dbReference>
<feature type="transmembrane region" description="Helical" evidence="6">
    <location>
        <begin position="145"/>
        <end position="163"/>
    </location>
</feature>
<evidence type="ECO:0000256" key="2">
    <source>
        <dbReference type="ARBA" id="ARBA00022692"/>
    </source>
</evidence>
<keyword evidence="3 6" id="KW-1133">Transmembrane helix</keyword>
<evidence type="ECO:0000256" key="6">
    <source>
        <dbReference type="SAM" id="Phobius"/>
    </source>
</evidence>